<dbReference type="PANTHER" id="PTHR46558">
    <property type="entry name" value="TRACRIPTIONAL REGULATORY PROTEIN-RELATED-RELATED"/>
    <property type="match status" value="1"/>
</dbReference>
<dbReference type="SMART" id="SM00530">
    <property type="entry name" value="HTH_XRE"/>
    <property type="match status" value="1"/>
</dbReference>
<feature type="domain" description="HTH cro/C1-type" evidence="2">
    <location>
        <begin position="5"/>
        <end position="59"/>
    </location>
</feature>
<sequence length="123" mass="13857">MKLKIRELRKARGITQGNLAALLSVDIKTVGNWELGKTLPDISQAWNIAVALNTDLNELLGWYEDHPMTGSPHISHDEEILLRDYRAATPERRRALTMTARDYAGMSKASEVDSRQVEKKKAV</sequence>
<dbReference type="EMBL" id="JAIMFO010000009">
    <property type="protein sequence ID" value="MBY4798317.1"/>
    <property type="molecule type" value="Genomic_DNA"/>
</dbReference>
<dbReference type="Gene3D" id="1.10.260.40">
    <property type="entry name" value="lambda repressor-like DNA-binding domains"/>
    <property type="match status" value="1"/>
</dbReference>
<protein>
    <submittedName>
        <fullName evidence="3">Helix-turn-helix domain-containing protein</fullName>
    </submittedName>
</protein>
<evidence type="ECO:0000256" key="1">
    <source>
        <dbReference type="ARBA" id="ARBA00023125"/>
    </source>
</evidence>
<dbReference type="PANTHER" id="PTHR46558:SF11">
    <property type="entry name" value="HTH-TYPE TRANSCRIPTIONAL REGULATOR XRE"/>
    <property type="match status" value="1"/>
</dbReference>
<name>A0ABS7MM17_9ACTN</name>
<dbReference type="InterPro" id="IPR001387">
    <property type="entry name" value="Cro/C1-type_HTH"/>
</dbReference>
<dbReference type="InterPro" id="IPR010982">
    <property type="entry name" value="Lambda_DNA-bd_dom_sf"/>
</dbReference>
<accession>A0ABS7MM17</accession>
<evidence type="ECO:0000259" key="2">
    <source>
        <dbReference type="PROSITE" id="PS50943"/>
    </source>
</evidence>
<keyword evidence="4" id="KW-1185">Reference proteome</keyword>
<dbReference type="PROSITE" id="PS50943">
    <property type="entry name" value="HTH_CROC1"/>
    <property type="match status" value="1"/>
</dbReference>
<comment type="caution">
    <text evidence="3">The sequence shown here is derived from an EMBL/GenBank/DDBJ whole genome shotgun (WGS) entry which is preliminary data.</text>
</comment>
<dbReference type="SUPFAM" id="SSF47413">
    <property type="entry name" value="lambda repressor-like DNA-binding domains"/>
    <property type="match status" value="1"/>
</dbReference>
<dbReference type="Proteomes" id="UP000700908">
    <property type="component" value="Unassembled WGS sequence"/>
</dbReference>
<dbReference type="RefSeq" id="WP_222200033.1">
    <property type="nucleotide sequence ID" value="NZ_JAIMFO010000009.1"/>
</dbReference>
<dbReference type="CDD" id="cd00093">
    <property type="entry name" value="HTH_XRE"/>
    <property type="match status" value="1"/>
</dbReference>
<evidence type="ECO:0000313" key="4">
    <source>
        <dbReference type="Proteomes" id="UP000700908"/>
    </source>
</evidence>
<organism evidence="3 4">
    <name type="scientific">Collinsella ureilytica</name>
    <dbReference type="NCBI Taxonomy" id="2869515"/>
    <lineage>
        <taxon>Bacteria</taxon>
        <taxon>Bacillati</taxon>
        <taxon>Actinomycetota</taxon>
        <taxon>Coriobacteriia</taxon>
        <taxon>Coriobacteriales</taxon>
        <taxon>Coriobacteriaceae</taxon>
        <taxon>Collinsella</taxon>
    </lineage>
</organism>
<evidence type="ECO:0000313" key="3">
    <source>
        <dbReference type="EMBL" id="MBY4798317.1"/>
    </source>
</evidence>
<gene>
    <name evidence="3" type="ORF">K6V98_08160</name>
</gene>
<reference evidence="3 4" key="1">
    <citation type="submission" date="2021-08" db="EMBL/GenBank/DDBJ databases">
        <title>Collinsella faecalis sp. nov. isolated from swine faeces.</title>
        <authorList>
            <person name="Oh B.S."/>
            <person name="Lee J.H."/>
        </authorList>
    </citation>
    <scope>NUCLEOTIDE SEQUENCE [LARGE SCALE GENOMIC DNA]</scope>
    <source>
        <strain evidence="3 4">AGMB00827</strain>
    </source>
</reference>
<keyword evidence="1" id="KW-0238">DNA-binding</keyword>
<proteinExistence type="predicted"/>
<dbReference type="Pfam" id="PF01381">
    <property type="entry name" value="HTH_3"/>
    <property type="match status" value="1"/>
</dbReference>